<keyword evidence="2" id="KW-1185">Reference proteome</keyword>
<dbReference type="Proteomes" id="UP000790377">
    <property type="component" value="Unassembled WGS sequence"/>
</dbReference>
<reference evidence="1" key="1">
    <citation type="journal article" date="2021" name="New Phytol.">
        <title>Evolutionary innovations through gain and loss of genes in the ectomycorrhizal Boletales.</title>
        <authorList>
            <person name="Wu G."/>
            <person name="Miyauchi S."/>
            <person name="Morin E."/>
            <person name="Kuo A."/>
            <person name="Drula E."/>
            <person name="Varga T."/>
            <person name="Kohler A."/>
            <person name="Feng B."/>
            <person name="Cao Y."/>
            <person name="Lipzen A."/>
            <person name="Daum C."/>
            <person name="Hundley H."/>
            <person name="Pangilinan J."/>
            <person name="Johnson J."/>
            <person name="Barry K."/>
            <person name="LaButti K."/>
            <person name="Ng V."/>
            <person name="Ahrendt S."/>
            <person name="Min B."/>
            <person name="Choi I.G."/>
            <person name="Park H."/>
            <person name="Plett J.M."/>
            <person name="Magnuson J."/>
            <person name="Spatafora J.W."/>
            <person name="Nagy L.G."/>
            <person name="Henrissat B."/>
            <person name="Grigoriev I.V."/>
            <person name="Yang Z.L."/>
            <person name="Xu J."/>
            <person name="Martin F.M."/>
        </authorList>
    </citation>
    <scope>NUCLEOTIDE SEQUENCE</scope>
    <source>
        <strain evidence="1">ATCC 28755</strain>
    </source>
</reference>
<name>A0ACB8A0M4_9AGAM</name>
<protein>
    <submittedName>
        <fullName evidence="1">Uncharacterized protein</fullName>
    </submittedName>
</protein>
<accession>A0ACB8A0M4</accession>
<evidence type="ECO:0000313" key="2">
    <source>
        <dbReference type="Proteomes" id="UP000790377"/>
    </source>
</evidence>
<comment type="caution">
    <text evidence="1">The sequence shown here is derived from an EMBL/GenBank/DDBJ whole genome shotgun (WGS) entry which is preliminary data.</text>
</comment>
<sequence length="144" mass="16988">MRREHIRACPMWRNKHSRNDCVFVSADPHAEGMRGLEVARILCFFSFRFEGNKYPCAVIRWFQKVDDEADEDTGMWVVQPGYNEDGTQHTVVIHIDTIYRAAHLIPMYGPEFIASDIKYYHSYDAFRSFYVNKFADHHAFEIAF</sequence>
<evidence type="ECO:0000313" key="1">
    <source>
        <dbReference type="EMBL" id="KAH7906148.1"/>
    </source>
</evidence>
<gene>
    <name evidence="1" type="ORF">BJ138DRAFT_1138085</name>
</gene>
<dbReference type="EMBL" id="MU268062">
    <property type="protein sequence ID" value="KAH7906148.1"/>
    <property type="molecule type" value="Genomic_DNA"/>
</dbReference>
<proteinExistence type="predicted"/>
<organism evidence="1 2">
    <name type="scientific">Hygrophoropsis aurantiaca</name>
    <dbReference type="NCBI Taxonomy" id="72124"/>
    <lineage>
        <taxon>Eukaryota</taxon>
        <taxon>Fungi</taxon>
        <taxon>Dikarya</taxon>
        <taxon>Basidiomycota</taxon>
        <taxon>Agaricomycotina</taxon>
        <taxon>Agaricomycetes</taxon>
        <taxon>Agaricomycetidae</taxon>
        <taxon>Boletales</taxon>
        <taxon>Coniophorineae</taxon>
        <taxon>Hygrophoropsidaceae</taxon>
        <taxon>Hygrophoropsis</taxon>
    </lineage>
</organism>